<gene>
    <name evidence="12" type="ORF">FHS57_005130</name>
</gene>
<evidence type="ECO:0000256" key="11">
    <source>
        <dbReference type="ARBA" id="ARBA00033276"/>
    </source>
</evidence>
<keyword evidence="5" id="KW-0808">Transferase</keyword>
<evidence type="ECO:0000256" key="8">
    <source>
        <dbReference type="ARBA" id="ARBA00022932"/>
    </source>
</evidence>
<evidence type="ECO:0000256" key="5">
    <source>
        <dbReference type="ARBA" id="ARBA00022679"/>
    </source>
</evidence>
<evidence type="ECO:0000256" key="2">
    <source>
        <dbReference type="ARBA" id="ARBA00010752"/>
    </source>
</evidence>
<dbReference type="Gene3D" id="3.70.10.10">
    <property type="match status" value="1"/>
</dbReference>
<organism evidence="12 13">
    <name type="scientific">Runella defluvii</name>
    <dbReference type="NCBI Taxonomy" id="370973"/>
    <lineage>
        <taxon>Bacteria</taxon>
        <taxon>Pseudomonadati</taxon>
        <taxon>Bacteroidota</taxon>
        <taxon>Cytophagia</taxon>
        <taxon>Cytophagales</taxon>
        <taxon>Spirosomataceae</taxon>
        <taxon>Runella</taxon>
    </lineage>
</organism>
<name>A0A7W6ESV6_9BACT</name>
<evidence type="ECO:0000313" key="13">
    <source>
        <dbReference type="Proteomes" id="UP000541352"/>
    </source>
</evidence>
<keyword evidence="7" id="KW-0235">DNA replication</keyword>
<dbReference type="GO" id="GO:0006271">
    <property type="term" value="P:DNA strand elongation involved in DNA replication"/>
    <property type="evidence" value="ECO:0007669"/>
    <property type="project" value="TreeGrafter"/>
</dbReference>
<keyword evidence="6" id="KW-0548">Nucleotidyltransferase</keyword>
<comment type="subcellular location">
    <subcellularLocation>
        <location evidence="1">Cytoplasm</location>
    </subcellularLocation>
</comment>
<accession>A0A7W6ESV6</accession>
<proteinExistence type="inferred from homology"/>
<evidence type="ECO:0000256" key="7">
    <source>
        <dbReference type="ARBA" id="ARBA00022705"/>
    </source>
</evidence>
<keyword evidence="13" id="KW-1185">Reference proteome</keyword>
<comment type="caution">
    <text evidence="12">The sequence shown here is derived from an EMBL/GenBank/DDBJ whole genome shotgun (WGS) entry which is preliminary data.</text>
</comment>
<protein>
    <recommendedName>
        <fullName evidence="3">Beta sliding clamp</fullName>
    </recommendedName>
    <alternativeName>
        <fullName evidence="11">Beta-clamp processivity factor</fullName>
    </alternativeName>
    <alternativeName>
        <fullName evidence="10">DNA polymerase III beta sliding clamp subunit</fullName>
    </alternativeName>
</protein>
<evidence type="ECO:0000256" key="3">
    <source>
        <dbReference type="ARBA" id="ARBA00021035"/>
    </source>
</evidence>
<dbReference type="Proteomes" id="UP000541352">
    <property type="component" value="Unassembled WGS sequence"/>
</dbReference>
<reference evidence="12 13" key="1">
    <citation type="submission" date="2020-08" db="EMBL/GenBank/DDBJ databases">
        <title>Genomic Encyclopedia of Type Strains, Phase IV (KMG-IV): sequencing the most valuable type-strain genomes for metagenomic binning, comparative biology and taxonomic classification.</title>
        <authorList>
            <person name="Goeker M."/>
        </authorList>
    </citation>
    <scope>NUCLEOTIDE SEQUENCE [LARGE SCALE GENOMIC DNA]</scope>
    <source>
        <strain evidence="12 13">DSM 17976</strain>
    </source>
</reference>
<dbReference type="PANTHER" id="PTHR30478">
    <property type="entry name" value="DNA POLYMERASE III SUBUNIT BETA"/>
    <property type="match status" value="1"/>
</dbReference>
<keyword evidence="4" id="KW-0963">Cytoplasm</keyword>
<comment type="similarity">
    <text evidence="2">Belongs to the beta sliding clamp family.</text>
</comment>
<dbReference type="AlphaFoldDB" id="A0A7W6ESV6"/>
<evidence type="ECO:0000256" key="6">
    <source>
        <dbReference type="ARBA" id="ARBA00022695"/>
    </source>
</evidence>
<sequence>MNKQFEINFGSKQLGKLPANIYTERERFILALWSSLFAEGAYKKGKDDEWLLQWGVKQVSDYIKSRYELTSNLLEKETKIVNEKEHNLPDRIQVTFSNKTTLTFDPNNLPFLVESIGGKELLLTKDDGLTPYNSTLIAFLKVFASKDALRPAMQGAYFDVERSAVVATDGHRLILIEGQPTMQGLFSVDGNAKPIDEQFPRYYEVIPENNKSRVTLEAKELIRLVTNAIKGLKSNVYKPIKLVRVGANRLKIIAEDLDYSYESIQYTPAQFEGKTMPIIGFNGKLMLENLKAFVKYHGSDNKNPKITFEIEAHNKAVIVNYKSVFGKTILLMMPLQHYNYEDPEEYKQEASGTTPNKALALKVAIAKAKIAIALAIK</sequence>
<dbReference type="GO" id="GO:0005737">
    <property type="term" value="C:cytoplasm"/>
    <property type="evidence" value="ECO:0007669"/>
    <property type="project" value="UniProtKB-SubCell"/>
</dbReference>
<dbReference type="InterPro" id="IPR001001">
    <property type="entry name" value="DNA_polIII_beta"/>
</dbReference>
<evidence type="ECO:0000256" key="9">
    <source>
        <dbReference type="ARBA" id="ARBA00023125"/>
    </source>
</evidence>
<dbReference type="RefSeq" id="WP_183978561.1">
    <property type="nucleotide sequence ID" value="NZ_JACIBY010000014.1"/>
</dbReference>
<dbReference type="GO" id="GO:0003887">
    <property type="term" value="F:DNA-directed DNA polymerase activity"/>
    <property type="evidence" value="ECO:0007669"/>
    <property type="project" value="UniProtKB-KW"/>
</dbReference>
<dbReference type="GO" id="GO:0003677">
    <property type="term" value="F:DNA binding"/>
    <property type="evidence" value="ECO:0007669"/>
    <property type="project" value="UniProtKB-KW"/>
</dbReference>
<dbReference type="GO" id="GO:0009360">
    <property type="term" value="C:DNA polymerase III complex"/>
    <property type="evidence" value="ECO:0007669"/>
    <property type="project" value="InterPro"/>
</dbReference>
<evidence type="ECO:0000256" key="4">
    <source>
        <dbReference type="ARBA" id="ARBA00022490"/>
    </source>
</evidence>
<evidence type="ECO:0000256" key="1">
    <source>
        <dbReference type="ARBA" id="ARBA00004496"/>
    </source>
</evidence>
<dbReference type="InterPro" id="IPR046938">
    <property type="entry name" value="DNA_clamp_sf"/>
</dbReference>
<evidence type="ECO:0000256" key="10">
    <source>
        <dbReference type="ARBA" id="ARBA00030988"/>
    </source>
</evidence>
<dbReference type="SUPFAM" id="SSF55979">
    <property type="entry name" value="DNA clamp"/>
    <property type="match status" value="1"/>
</dbReference>
<keyword evidence="9" id="KW-0238">DNA-binding</keyword>
<evidence type="ECO:0000313" key="12">
    <source>
        <dbReference type="EMBL" id="MBB3841109.1"/>
    </source>
</evidence>
<keyword evidence="8" id="KW-0239">DNA-directed DNA polymerase</keyword>
<dbReference type="EMBL" id="JACIBY010000014">
    <property type="protein sequence ID" value="MBB3841109.1"/>
    <property type="molecule type" value="Genomic_DNA"/>
</dbReference>
<dbReference type="PANTHER" id="PTHR30478:SF0">
    <property type="entry name" value="BETA SLIDING CLAMP"/>
    <property type="match status" value="1"/>
</dbReference>